<dbReference type="GeneID" id="105261597"/>
<feature type="transmembrane region" description="Helical" evidence="11">
    <location>
        <begin position="278"/>
        <end position="298"/>
    </location>
</feature>
<evidence type="ECO:0000256" key="2">
    <source>
        <dbReference type="ARBA" id="ARBA00022475"/>
    </source>
</evidence>
<evidence type="ECO:0000256" key="4">
    <source>
        <dbReference type="ARBA" id="ARBA00022692"/>
    </source>
</evidence>
<feature type="transmembrane region" description="Helical" evidence="11">
    <location>
        <begin position="130"/>
        <end position="154"/>
    </location>
</feature>
<organism evidence="12 13">
    <name type="scientific">Musca domestica</name>
    <name type="common">House fly</name>
    <dbReference type="NCBI Taxonomy" id="7370"/>
    <lineage>
        <taxon>Eukaryota</taxon>
        <taxon>Metazoa</taxon>
        <taxon>Ecdysozoa</taxon>
        <taxon>Arthropoda</taxon>
        <taxon>Hexapoda</taxon>
        <taxon>Insecta</taxon>
        <taxon>Pterygota</taxon>
        <taxon>Neoptera</taxon>
        <taxon>Endopterygota</taxon>
        <taxon>Diptera</taxon>
        <taxon>Brachycera</taxon>
        <taxon>Muscomorpha</taxon>
        <taxon>Muscoidea</taxon>
        <taxon>Muscidae</taxon>
        <taxon>Musca</taxon>
    </lineage>
</organism>
<keyword evidence="7 11" id="KW-0472">Membrane</keyword>
<dbReference type="VEuPathDB" id="VectorBase:MDOMA2_017978"/>
<accession>A0A9J7D435</accession>
<evidence type="ECO:0000256" key="3">
    <source>
        <dbReference type="ARBA" id="ARBA00022606"/>
    </source>
</evidence>
<dbReference type="PANTHER" id="PTHR21137:SF44">
    <property type="entry name" value="ODORANT RECEPTOR 13A-RELATED"/>
    <property type="match status" value="1"/>
</dbReference>
<dbReference type="Pfam" id="PF02949">
    <property type="entry name" value="7tm_6"/>
    <property type="match status" value="1"/>
</dbReference>
<name>A0A9J7D435_MUSDO</name>
<evidence type="ECO:0000256" key="10">
    <source>
        <dbReference type="ARBA" id="ARBA00038679"/>
    </source>
</evidence>
<keyword evidence="5 11" id="KW-0552">Olfaction</keyword>
<keyword evidence="4 11" id="KW-0812">Transmembrane</keyword>
<keyword evidence="12" id="KW-1185">Reference proteome</keyword>
<comment type="similarity">
    <text evidence="11">Belongs to the insect chemoreceptor superfamily. Heteromeric odorant receptor channel (TC 1.A.69) family.</text>
</comment>
<evidence type="ECO:0000313" key="13">
    <source>
        <dbReference type="RefSeq" id="XP_011291083.3"/>
    </source>
</evidence>
<evidence type="ECO:0000256" key="9">
    <source>
        <dbReference type="ARBA" id="ARBA00023224"/>
    </source>
</evidence>
<sequence length="405" mass="47086">MATTERYFEDFVNMPCALLRTLGIDFLNISRSLLAKCLMQLYFVLSLLSCLYCTYFVMEMAVREIHCGSGNLPLILRLVDDIFHSLNGLLKSYYFFRIWKSNKSLFNRFCEIFPISMEDRREYRVNDYYWPRWITCMVYVQCGAIAVIIFSPFAATLKDYFLAILKFGFADAKFSYHILYEEHTYIVDHQRPTGYIFIYSVLAMGTQYAVIFNICPDIWLVAYAIQLCMHFDYISRNLENYEPKEERSHKDLEVVAKLVKKHQILLDLANDLRKTFNILVLIMLFSTVVTLFGAAVYVLTQGINSNVLGYLAFLPTTLGQYFMVCYYGQLIINKSLRIGDAAYSQTWYNGCQSYKKSILAILGRSQSQCEINAGGFQTTNLKAFEGVIRMTFQLFAVWRTLMEPK</sequence>
<keyword evidence="8 11" id="KW-0675">Receptor</keyword>
<keyword evidence="9 11" id="KW-0807">Transducer</keyword>
<keyword evidence="2" id="KW-1003">Cell membrane</keyword>
<comment type="subunit">
    <text evidence="10">Interacts with Orco. Complexes exist early in the endomembrane system in olfactory sensory neurons (OSNs), coupling these complexes to the conserved ciliary trafficking pathway.</text>
</comment>
<comment type="caution">
    <text evidence="11">Lacks conserved residue(s) required for the propagation of feature annotation.</text>
</comment>
<keyword evidence="6 11" id="KW-1133">Transmembrane helix</keyword>
<dbReference type="RefSeq" id="XP_011291083.3">
    <property type="nucleotide sequence ID" value="XM_011292781.3"/>
</dbReference>
<evidence type="ECO:0000256" key="7">
    <source>
        <dbReference type="ARBA" id="ARBA00023136"/>
    </source>
</evidence>
<evidence type="ECO:0000313" key="12">
    <source>
        <dbReference type="Proteomes" id="UP001652621"/>
    </source>
</evidence>
<dbReference type="Proteomes" id="UP001652621">
    <property type="component" value="Unplaced"/>
</dbReference>
<gene>
    <name evidence="13" type="primary">LOC105261597</name>
</gene>
<reference evidence="13" key="1">
    <citation type="submission" date="2025-08" db="UniProtKB">
        <authorList>
            <consortium name="RefSeq"/>
        </authorList>
    </citation>
    <scope>IDENTIFICATION</scope>
    <source>
        <strain evidence="13">Aabys</strain>
        <tissue evidence="13">Whole body</tissue>
    </source>
</reference>
<dbReference type="GO" id="GO:0005549">
    <property type="term" value="F:odorant binding"/>
    <property type="evidence" value="ECO:0007669"/>
    <property type="project" value="InterPro"/>
</dbReference>
<dbReference type="AlphaFoldDB" id="A0A9J7D435"/>
<feature type="transmembrane region" description="Helical" evidence="11">
    <location>
        <begin position="192"/>
        <end position="212"/>
    </location>
</feature>
<evidence type="ECO:0000256" key="8">
    <source>
        <dbReference type="ARBA" id="ARBA00023170"/>
    </source>
</evidence>
<dbReference type="InterPro" id="IPR004117">
    <property type="entry name" value="7tm6_olfct_rcpt"/>
</dbReference>
<proteinExistence type="inferred from homology"/>
<evidence type="ECO:0000256" key="6">
    <source>
        <dbReference type="ARBA" id="ARBA00022989"/>
    </source>
</evidence>
<feature type="transmembrane region" description="Helical" evidence="11">
    <location>
        <begin position="41"/>
        <end position="62"/>
    </location>
</feature>
<dbReference type="GO" id="GO:0007165">
    <property type="term" value="P:signal transduction"/>
    <property type="evidence" value="ECO:0007669"/>
    <property type="project" value="UniProtKB-KW"/>
</dbReference>
<dbReference type="GO" id="GO:0004984">
    <property type="term" value="F:olfactory receptor activity"/>
    <property type="evidence" value="ECO:0007669"/>
    <property type="project" value="InterPro"/>
</dbReference>
<dbReference type="OrthoDB" id="8185860at2759"/>
<dbReference type="KEGG" id="mde:105261597"/>
<feature type="transmembrane region" description="Helical" evidence="11">
    <location>
        <begin position="310"/>
        <end position="328"/>
    </location>
</feature>
<evidence type="ECO:0000256" key="11">
    <source>
        <dbReference type="RuleBase" id="RU351113"/>
    </source>
</evidence>
<evidence type="ECO:0000256" key="5">
    <source>
        <dbReference type="ARBA" id="ARBA00022725"/>
    </source>
</evidence>
<protein>
    <recommendedName>
        <fullName evidence="11">Odorant receptor</fullName>
    </recommendedName>
</protein>
<comment type="subcellular location">
    <subcellularLocation>
        <location evidence="1 11">Cell membrane</location>
        <topology evidence="1 11">Multi-pass membrane protein</topology>
    </subcellularLocation>
</comment>
<dbReference type="PANTHER" id="PTHR21137">
    <property type="entry name" value="ODORANT RECEPTOR"/>
    <property type="match status" value="1"/>
</dbReference>
<dbReference type="GO" id="GO:0005886">
    <property type="term" value="C:plasma membrane"/>
    <property type="evidence" value="ECO:0007669"/>
    <property type="project" value="UniProtKB-SubCell"/>
</dbReference>
<keyword evidence="3 11" id="KW-0716">Sensory transduction</keyword>
<evidence type="ECO:0000256" key="1">
    <source>
        <dbReference type="ARBA" id="ARBA00004651"/>
    </source>
</evidence>